<name>A0A1F5XGV0_9BACT</name>
<evidence type="ECO:0000313" key="2">
    <source>
        <dbReference type="EMBL" id="OGF87172.1"/>
    </source>
</evidence>
<evidence type="ECO:0000259" key="1">
    <source>
        <dbReference type="Pfam" id="PF08241"/>
    </source>
</evidence>
<reference evidence="2 3" key="1">
    <citation type="journal article" date="2016" name="Nat. Commun.">
        <title>Thousands of microbial genomes shed light on interconnected biogeochemical processes in an aquifer system.</title>
        <authorList>
            <person name="Anantharaman K."/>
            <person name="Brown C.T."/>
            <person name="Hug L.A."/>
            <person name="Sharon I."/>
            <person name="Castelle C.J."/>
            <person name="Probst A.J."/>
            <person name="Thomas B.C."/>
            <person name="Singh A."/>
            <person name="Wilkins M.J."/>
            <person name="Karaoz U."/>
            <person name="Brodie E.L."/>
            <person name="Williams K.H."/>
            <person name="Hubbard S.S."/>
            <person name="Banfield J.F."/>
        </authorList>
    </citation>
    <scope>NUCLEOTIDE SEQUENCE [LARGE SCALE GENOMIC DNA]</scope>
</reference>
<dbReference type="GO" id="GO:0008757">
    <property type="term" value="F:S-adenosylmethionine-dependent methyltransferase activity"/>
    <property type="evidence" value="ECO:0007669"/>
    <property type="project" value="InterPro"/>
</dbReference>
<proteinExistence type="predicted"/>
<feature type="domain" description="Methyltransferase type 11" evidence="1">
    <location>
        <begin position="42"/>
        <end position="133"/>
    </location>
</feature>
<dbReference type="PANTHER" id="PTHR43861">
    <property type="entry name" value="TRANS-ACONITATE 2-METHYLTRANSFERASE-RELATED"/>
    <property type="match status" value="1"/>
</dbReference>
<accession>A0A1F5XGV0</accession>
<protein>
    <recommendedName>
        <fullName evidence="1">Methyltransferase type 11 domain-containing protein</fullName>
    </recommendedName>
</protein>
<comment type="caution">
    <text evidence="2">The sequence shown here is derived from an EMBL/GenBank/DDBJ whole genome shotgun (WGS) entry which is preliminary data.</text>
</comment>
<dbReference type="SUPFAM" id="SSF53335">
    <property type="entry name" value="S-adenosyl-L-methionine-dependent methyltransferases"/>
    <property type="match status" value="1"/>
</dbReference>
<dbReference type="EMBL" id="MFIF01000007">
    <property type="protein sequence ID" value="OGF87172.1"/>
    <property type="molecule type" value="Genomic_DNA"/>
</dbReference>
<dbReference type="Gene3D" id="3.40.50.150">
    <property type="entry name" value="Vaccinia Virus protein VP39"/>
    <property type="match status" value="1"/>
</dbReference>
<dbReference type="InterPro" id="IPR013216">
    <property type="entry name" value="Methyltransf_11"/>
</dbReference>
<dbReference type="InterPro" id="IPR029063">
    <property type="entry name" value="SAM-dependent_MTases_sf"/>
</dbReference>
<dbReference type="Pfam" id="PF08241">
    <property type="entry name" value="Methyltransf_11"/>
    <property type="match status" value="1"/>
</dbReference>
<evidence type="ECO:0000313" key="3">
    <source>
        <dbReference type="Proteomes" id="UP000177346"/>
    </source>
</evidence>
<dbReference type="CDD" id="cd02440">
    <property type="entry name" value="AdoMet_MTases"/>
    <property type="match status" value="1"/>
</dbReference>
<dbReference type="AlphaFoldDB" id="A0A1F5XGV0"/>
<dbReference type="Proteomes" id="UP000177346">
    <property type="component" value="Unassembled WGS sequence"/>
</dbReference>
<sequence>MDAALYETAYRLDETHWWFRARRRVIFDILDGVSPGPYQSALDVGCGGNIHNTLALAKRAQRIVGLEISKEAIGFAKKHCPDLTIIKGAWPDVTLSQKFDIITLFDVLEHIEDEVRALKKAEETLVQGGTLVLTLPAYSLLWSEHDEYAHHKRRYTKKHLKHLITNNTSLRILRITYFNTLLFPPILAFRISKYLLGIRSTATDFFPIPSWLNWLLEKVFGTERFLLRFLNLPVGVSILCIAQKPHHEQ</sequence>
<gene>
    <name evidence="2" type="ORF">A3B19_01870</name>
</gene>
<organism evidence="2 3">
    <name type="scientific">Candidatus Giovannonibacteria bacterium RIFCSPLOWO2_01_FULL_46_32</name>
    <dbReference type="NCBI Taxonomy" id="1798353"/>
    <lineage>
        <taxon>Bacteria</taxon>
        <taxon>Candidatus Giovannoniibacteriota</taxon>
    </lineage>
</organism>